<dbReference type="Gene3D" id="2.60.34.10">
    <property type="entry name" value="Substrate Binding Domain Of DNAk, Chain A, domain 1"/>
    <property type="match status" value="1"/>
</dbReference>
<dbReference type="PRINTS" id="PR00301">
    <property type="entry name" value="HEATSHOCK70"/>
</dbReference>
<dbReference type="InterPro" id="IPR029047">
    <property type="entry name" value="HSP70_peptide-bd_sf"/>
</dbReference>
<accession>A0A1X7FMZ2</accession>
<dbReference type="Gene3D" id="3.90.640.10">
    <property type="entry name" value="Actin, Chain A, domain 4"/>
    <property type="match status" value="1"/>
</dbReference>
<dbReference type="CDD" id="cd24029">
    <property type="entry name" value="ASKHA_NBD_HSP70_DnaK_HscA_HscC"/>
    <property type="match status" value="1"/>
</dbReference>
<dbReference type="InterPro" id="IPR013126">
    <property type="entry name" value="Hsp_70_fam"/>
</dbReference>
<evidence type="ECO:0000256" key="5">
    <source>
        <dbReference type="RuleBase" id="RU003322"/>
    </source>
</evidence>
<dbReference type="InterPro" id="IPR043129">
    <property type="entry name" value="ATPase_NBD"/>
</dbReference>
<evidence type="ECO:0000256" key="4">
    <source>
        <dbReference type="ARBA" id="ARBA00023186"/>
    </source>
</evidence>
<dbReference type="STRING" id="286727.SAMN02982917_3053"/>
<evidence type="ECO:0000256" key="2">
    <source>
        <dbReference type="ARBA" id="ARBA00022741"/>
    </source>
</evidence>
<dbReference type="GO" id="GO:0140662">
    <property type="term" value="F:ATP-dependent protein folding chaperone"/>
    <property type="evidence" value="ECO:0007669"/>
    <property type="project" value="InterPro"/>
</dbReference>
<dbReference type="InterPro" id="IPR018181">
    <property type="entry name" value="Heat_shock_70_CS"/>
</dbReference>
<proteinExistence type="inferred from homology"/>
<dbReference type="AlphaFoldDB" id="A0A1X7FMZ2"/>
<dbReference type="SUPFAM" id="SSF100920">
    <property type="entry name" value="Heat shock protein 70kD (HSP70), peptide-binding domain"/>
    <property type="match status" value="1"/>
</dbReference>
<dbReference type="SUPFAM" id="SSF53067">
    <property type="entry name" value="Actin-like ATPase domain"/>
    <property type="match status" value="2"/>
</dbReference>
<dbReference type="RefSeq" id="WP_085086805.1">
    <property type="nucleotide sequence ID" value="NZ_FXAK01000006.1"/>
</dbReference>
<keyword evidence="3 5" id="KW-0067">ATP-binding</keyword>
<protein>
    <submittedName>
        <fullName evidence="6">Molecular chaperone DnaK (HSP70)</fullName>
    </submittedName>
</protein>
<dbReference type="Pfam" id="PF00012">
    <property type="entry name" value="HSP70"/>
    <property type="match status" value="3"/>
</dbReference>
<organism evidence="6 7">
    <name type="scientific">Azospirillum oryzae</name>
    <dbReference type="NCBI Taxonomy" id="286727"/>
    <lineage>
        <taxon>Bacteria</taxon>
        <taxon>Pseudomonadati</taxon>
        <taxon>Pseudomonadota</taxon>
        <taxon>Alphaproteobacteria</taxon>
        <taxon>Rhodospirillales</taxon>
        <taxon>Azospirillaceae</taxon>
        <taxon>Azospirillum</taxon>
    </lineage>
</organism>
<keyword evidence="2 5" id="KW-0547">Nucleotide-binding</keyword>
<dbReference type="PROSITE" id="PS00329">
    <property type="entry name" value="HSP70_2"/>
    <property type="match status" value="1"/>
</dbReference>
<dbReference type="FunFam" id="3.90.640.10:FF:000003">
    <property type="entry name" value="Molecular chaperone DnaK"/>
    <property type="match status" value="1"/>
</dbReference>
<keyword evidence="4" id="KW-0143">Chaperone</keyword>
<evidence type="ECO:0000256" key="1">
    <source>
        <dbReference type="ARBA" id="ARBA00007381"/>
    </source>
</evidence>
<name>A0A1X7FMZ2_9PROT</name>
<dbReference type="PROSITE" id="PS00297">
    <property type="entry name" value="HSP70_1"/>
    <property type="match status" value="1"/>
</dbReference>
<dbReference type="EMBL" id="FXAK01000006">
    <property type="protein sequence ID" value="SMF55218.1"/>
    <property type="molecule type" value="Genomic_DNA"/>
</dbReference>
<reference evidence="6 7" key="1">
    <citation type="submission" date="2017-04" db="EMBL/GenBank/DDBJ databases">
        <authorList>
            <person name="Afonso C.L."/>
            <person name="Miller P.J."/>
            <person name="Scott M.A."/>
            <person name="Spackman E."/>
            <person name="Goraichik I."/>
            <person name="Dimitrov K.M."/>
            <person name="Suarez D.L."/>
            <person name="Swayne D.E."/>
        </authorList>
    </citation>
    <scope>NUCLEOTIDE SEQUENCE [LARGE SCALE GENOMIC DNA]</scope>
    <source>
        <strain evidence="6 7">A2P</strain>
    </source>
</reference>
<gene>
    <name evidence="6" type="ORF">SAMN02982917_3053</name>
</gene>
<evidence type="ECO:0000313" key="6">
    <source>
        <dbReference type="EMBL" id="SMF55218.1"/>
    </source>
</evidence>
<sequence length="555" mass="60594">MTRVYGIDLGTTYSCIAWVDEHGKPTVLQNSEGDSTTPSVVYFETADNVVVGKAAKEVAKVHESRVVQTIKRSMGDAHWEFSCDNKTYRPQEISSFILRKLAADAEIATGEPVCDVIITCPAYFGTTEKEATRQAGILAGLNVHYVIPEPTAAAIAYGMATDKEQVVLVYDLGGGTFDVTVIVVREGAIEVVATGGEKELGGKDWDDAIVSYFAQKFEEQTGTAASELFNDQQTYQELLLDAEAVKISLSKREKVDKRIRFGVDSALVELNRATFASITEHLLERTVALTRDVLERAREKGRGAIDLVLLVGGSTYMPQVRDRVAQEFSCAVQQMDPNQIVAKGAAIYGYRHQLNQEILIRIAEMTGLPAPEAVNKEMVAAPVLAAAERSVAQAHGLKLPNLERLVNTVVHNVSSKSFGIKVIDPDTMREGVSNLVFVDERVPRTISQRFGTADDQQEGVSLAVFENLDRRPGGPLLEIGDCTEIGIAELTFAHPLPRNAPIEVTFELAPDGLLKMHGRDCTTGKEIQAEFKTDSIMTVHEIEASKSRNLAVLVS</sequence>
<dbReference type="PROSITE" id="PS01036">
    <property type="entry name" value="HSP70_3"/>
    <property type="match status" value="1"/>
</dbReference>
<dbReference type="GO" id="GO:0005524">
    <property type="term" value="F:ATP binding"/>
    <property type="evidence" value="ECO:0007669"/>
    <property type="project" value="UniProtKB-KW"/>
</dbReference>
<dbReference type="Proteomes" id="UP000192936">
    <property type="component" value="Unassembled WGS sequence"/>
</dbReference>
<dbReference type="PANTHER" id="PTHR19375">
    <property type="entry name" value="HEAT SHOCK PROTEIN 70KDA"/>
    <property type="match status" value="1"/>
</dbReference>
<dbReference type="Gene3D" id="3.30.420.40">
    <property type="match status" value="2"/>
</dbReference>
<dbReference type="OrthoDB" id="9766019at2"/>
<dbReference type="FunFam" id="3.30.420.40:FF:000071">
    <property type="entry name" value="Molecular chaperone DnaK"/>
    <property type="match status" value="1"/>
</dbReference>
<comment type="similarity">
    <text evidence="1 5">Belongs to the heat shock protein 70 family.</text>
</comment>
<evidence type="ECO:0000256" key="3">
    <source>
        <dbReference type="ARBA" id="ARBA00022840"/>
    </source>
</evidence>
<evidence type="ECO:0000313" key="7">
    <source>
        <dbReference type="Proteomes" id="UP000192936"/>
    </source>
</evidence>